<dbReference type="RefSeq" id="WP_246275158.1">
    <property type="nucleotide sequence ID" value="NZ_JABSNP010000015.1"/>
</dbReference>
<dbReference type="InterPro" id="IPR023296">
    <property type="entry name" value="Glyco_hydro_beta-prop_sf"/>
</dbReference>
<sequence length="352" mass="38014">MNRFPLLHRIVLLMGLMGGGPVGAQNRPLPVAGPLGTVPAHDPVMIRQNGTYYMFCTGTGIAVWSSKDRQTWQPEKAVFAAAPAWAVQAVPGFKNQIWAPDISFADGQYSLFYSVSAFGKNTSCIGLATNKTLDPAAPGFKWVDHGRVVQSVPGRDLWNAIDPNLARDAAGVPWLAFGSFWGGIKLVRLRPDLTAPAQPEQWRTVARRPRDPALNDSLPGGGAIEGPFIFRKGGFYYLFTSFDYCCRGPQSTYKMMVGRAAAITGPYLDRTGQPLEQGGGTLVLAGNADWYGVGHNAVCTFDGADYLVFHGYDAHERGRPKLCIEPLRWDAEGWPTAAASKPTASASAVPAK</sequence>
<evidence type="ECO:0000313" key="7">
    <source>
        <dbReference type="Proteomes" id="UP000779507"/>
    </source>
</evidence>
<dbReference type="Pfam" id="PF04616">
    <property type="entry name" value="Glyco_hydro_43"/>
    <property type="match status" value="1"/>
</dbReference>
<evidence type="ECO:0000256" key="5">
    <source>
        <dbReference type="PIRNR" id="PIRNR026534"/>
    </source>
</evidence>
<dbReference type="Proteomes" id="UP000779507">
    <property type="component" value="Unassembled WGS sequence"/>
</dbReference>
<evidence type="ECO:0000256" key="4">
    <source>
        <dbReference type="ARBA" id="ARBA00023295"/>
    </source>
</evidence>
<comment type="similarity">
    <text evidence="2 5">Belongs to the glycosyl hydrolase 43 family.</text>
</comment>
<accession>A0ABX2FUZ6</accession>
<evidence type="ECO:0000256" key="2">
    <source>
        <dbReference type="ARBA" id="ARBA00009865"/>
    </source>
</evidence>
<dbReference type="InterPro" id="IPR006710">
    <property type="entry name" value="Glyco_hydro_43"/>
</dbReference>
<dbReference type="GO" id="GO:0046558">
    <property type="term" value="F:arabinan endo-1,5-alpha-L-arabinosidase activity"/>
    <property type="evidence" value="ECO:0007669"/>
    <property type="project" value="UniProtKB-EC"/>
</dbReference>
<dbReference type="SUPFAM" id="SSF75005">
    <property type="entry name" value="Arabinanase/levansucrase/invertase"/>
    <property type="match status" value="1"/>
</dbReference>
<keyword evidence="3 5" id="KW-0378">Hydrolase</keyword>
<evidence type="ECO:0000256" key="1">
    <source>
        <dbReference type="ARBA" id="ARBA00004834"/>
    </source>
</evidence>
<dbReference type="EMBL" id="JABSNP010000015">
    <property type="protein sequence ID" value="NRT20304.1"/>
    <property type="molecule type" value="Genomic_DNA"/>
</dbReference>
<keyword evidence="4 5" id="KW-0326">Glycosidase</keyword>
<dbReference type="InterPro" id="IPR050727">
    <property type="entry name" value="GH43_arabinanases"/>
</dbReference>
<dbReference type="InterPro" id="IPR016840">
    <property type="entry name" value="Glyco_hydro_43_endo_a_Ara-ase"/>
</dbReference>
<dbReference type="PANTHER" id="PTHR43301">
    <property type="entry name" value="ARABINAN ENDO-1,5-ALPHA-L-ARABINOSIDASE"/>
    <property type="match status" value="1"/>
</dbReference>
<dbReference type="PANTHER" id="PTHR43301:SF3">
    <property type="entry name" value="ARABINAN ENDO-1,5-ALPHA-L-ARABINOSIDASE A-RELATED"/>
    <property type="match status" value="1"/>
</dbReference>
<name>A0ABX2FUZ6_9BACT</name>
<keyword evidence="7" id="KW-1185">Reference proteome</keyword>
<organism evidence="6 7">
    <name type="scientific">Hymenobacter caeli</name>
    <dbReference type="NCBI Taxonomy" id="2735894"/>
    <lineage>
        <taxon>Bacteria</taxon>
        <taxon>Pseudomonadati</taxon>
        <taxon>Bacteroidota</taxon>
        <taxon>Cytophagia</taxon>
        <taxon>Cytophagales</taxon>
        <taxon>Hymenobacteraceae</taxon>
        <taxon>Hymenobacter</taxon>
    </lineage>
</organism>
<comment type="caution">
    <text evidence="6">The sequence shown here is derived from an EMBL/GenBank/DDBJ whole genome shotgun (WGS) entry which is preliminary data.</text>
</comment>
<dbReference type="Gene3D" id="2.115.10.20">
    <property type="entry name" value="Glycosyl hydrolase domain, family 43"/>
    <property type="match status" value="1"/>
</dbReference>
<dbReference type="EC" id="3.2.1.99" evidence="6"/>
<evidence type="ECO:0000313" key="6">
    <source>
        <dbReference type="EMBL" id="NRT20304.1"/>
    </source>
</evidence>
<evidence type="ECO:0000256" key="3">
    <source>
        <dbReference type="ARBA" id="ARBA00022801"/>
    </source>
</evidence>
<dbReference type="CDD" id="cd18830">
    <property type="entry name" value="GH43_CjArb43A-like"/>
    <property type="match status" value="1"/>
</dbReference>
<proteinExistence type="inferred from homology"/>
<protein>
    <submittedName>
        <fullName evidence="6">Arabinan endo-1,5-alpha-L-arabinosidase</fullName>
        <ecNumber evidence="6">3.2.1.99</ecNumber>
    </submittedName>
</protein>
<gene>
    <name evidence="6" type="ORF">HNP98_003144</name>
</gene>
<reference evidence="6 7" key="1">
    <citation type="submission" date="2020-05" db="EMBL/GenBank/DDBJ databases">
        <title>Genomic Encyclopedia of Type Strains, Phase IV (KMG-V): Genome sequencing to study the core and pangenomes of soil and plant-associated prokaryotes.</title>
        <authorList>
            <person name="Whitman W."/>
        </authorList>
    </citation>
    <scope>NUCLEOTIDE SEQUENCE [LARGE SCALE GENOMIC DNA]</scope>
    <source>
        <strain evidence="6 7">9A</strain>
    </source>
</reference>
<comment type="pathway">
    <text evidence="1 5">Glycan metabolism; L-arabinan degradation.</text>
</comment>
<dbReference type="PIRSF" id="PIRSF026534">
    <property type="entry name" value="Endo_alpha-L-arabinosidase"/>
    <property type="match status" value="1"/>
</dbReference>